<dbReference type="EMBL" id="KB446556">
    <property type="protein sequence ID" value="EME86845.1"/>
    <property type="molecule type" value="Genomic_DNA"/>
</dbReference>
<evidence type="ECO:0000313" key="3">
    <source>
        <dbReference type="Proteomes" id="UP000016932"/>
    </source>
</evidence>
<feature type="region of interest" description="Disordered" evidence="1">
    <location>
        <begin position="1"/>
        <end position="37"/>
    </location>
</feature>
<dbReference type="KEGG" id="pfj:MYCFIDRAFT_172535"/>
<keyword evidence="3" id="KW-1185">Reference proteome</keyword>
<dbReference type="HOGENOM" id="CLU_2455681_0_0_1"/>
<dbReference type="AlphaFoldDB" id="M2ZAK6"/>
<dbReference type="Proteomes" id="UP000016932">
    <property type="component" value="Unassembled WGS sequence"/>
</dbReference>
<evidence type="ECO:0000313" key="2">
    <source>
        <dbReference type="EMBL" id="EME86845.1"/>
    </source>
</evidence>
<dbReference type="RefSeq" id="XP_007923983.1">
    <property type="nucleotide sequence ID" value="XM_007925792.1"/>
</dbReference>
<protein>
    <submittedName>
        <fullName evidence="2">Uncharacterized protein</fullName>
    </submittedName>
</protein>
<evidence type="ECO:0000256" key="1">
    <source>
        <dbReference type="SAM" id="MobiDB-lite"/>
    </source>
</evidence>
<name>M2ZAK6_PSEFD</name>
<sequence>MPQGGKERGGAQSKGGRRRFGGEELRSARPSGLRQTRTYRYCMPNLAGSFEAPAHMHLYTSRAEFEAMNANDTSGPRPSTTMGYSKPVS</sequence>
<accession>M2ZAK6</accession>
<organism evidence="2 3">
    <name type="scientific">Pseudocercospora fijiensis (strain CIRAD86)</name>
    <name type="common">Black leaf streak disease fungus</name>
    <name type="synonym">Mycosphaerella fijiensis</name>
    <dbReference type="NCBI Taxonomy" id="383855"/>
    <lineage>
        <taxon>Eukaryota</taxon>
        <taxon>Fungi</taxon>
        <taxon>Dikarya</taxon>
        <taxon>Ascomycota</taxon>
        <taxon>Pezizomycotina</taxon>
        <taxon>Dothideomycetes</taxon>
        <taxon>Dothideomycetidae</taxon>
        <taxon>Mycosphaerellales</taxon>
        <taxon>Mycosphaerellaceae</taxon>
        <taxon>Pseudocercospora</taxon>
    </lineage>
</organism>
<reference evidence="2 3" key="1">
    <citation type="journal article" date="2012" name="PLoS Pathog.">
        <title>Diverse lifestyles and strategies of plant pathogenesis encoded in the genomes of eighteen Dothideomycetes fungi.</title>
        <authorList>
            <person name="Ohm R.A."/>
            <person name="Feau N."/>
            <person name="Henrissat B."/>
            <person name="Schoch C.L."/>
            <person name="Horwitz B.A."/>
            <person name="Barry K.W."/>
            <person name="Condon B.J."/>
            <person name="Copeland A.C."/>
            <person name="Dhillon B."/>
            <person name="Glaser F."/>
            <person name="Hesse C.N."/>
            <person name="Kosti I."/>
            <person name="LaButti K."/>
            <person name="Lindquist E.A."/>
            <person name="Lucas S."/>
            <person name="Salamov A.A."/>
            <person name="Bradshaw R.E."/>
            <person name="Ciuffetti L."/>
            <person name="Hamelin R.C."/>
            <person name="Kema G.H.J."/>
            <person name="Lawrence C."/>
            <person name="Scott J.A."/>
            <person name="Spatafora J.W."/>
            <person name="Turgeon B.G."/>
            <person name="de Wit P.J.G.M."/>
            <person name="Zhong S."/>
            <person name="Goodwin S.B."/>
            <person name="Grigoriev I.V."/>
        </authorList>
    </citation>
    <scope>NUCLEOTIDE SEQUENCE [LARGE SCALE GENOMIC DNA]</scope>
    <source>
        <strain evidence="2 3">CIRAD86</strain>
    </source>
</reference>
<dbReference type="GeneID" id="19332810"/>
<dbReference type="VEuPathDB" id="FungiDB:MYCFIDRAFT_172535"/>
<feature type="region of interest" description="Disordered" evidence="1">
    <location>
        <begin position="67"/>
        <end position="89"/>
    </location>
</feature>
<feature type="compositionally biased region" description="Polar residues" evidence="1">
    <location>
        <begin position="70"/>
        <end position="89"/>
    </location>
</feature>
<gene>
    <name evidence="2" type="ORF">MYCFIDRAFT_172535</name>
</gene>
<proteinExistence type="predicted"/>